<evidence type="ECO:0000313" key="3">
    <source>
        <dbReference type="Proteomes" id="UP000305778"/>
    </source>
</evidence>
<sequence>MTEPIGWQKSSYSGTQGDCVEVAAVDGTIRFRESDTPAVVLAITPTALGTFLLALKTGEFAPTASA</sequence>
<gene>
    <name evidence="2" type="ORF">FCI23_52400</name>
</gene>
<accession>A0A4U0RK14</accession>
<organism evidence="2 3">
    <name type="scientific">Actinacidiphila oryziradicis</name>
    <dbReference type="NCBI Taxonomy" id="2571141"/>
    <lineage>
        <taxon>Bacteria</taxon>
        <taxon>Bacillati</taxon>
        <taxon>Actinomycetota</taxon>
        <taxon>Actinomycetes</taxon>
        <taxon>Kitasatosporales</taxon>
        <taxon>Streptomycetaceae</taxon>
        <taxon>Actinacidiphila</taxon>
    </lineage>
</organism>
<dbReference type="Pfam" id="PF04149">
    <property type="entry name" value="DUF397"/>
    <property type="match status" value="1"/>
</dbReference>
<reference evidence="2 3" key="1">
    <citation type="submission" date="2019-04" db="EMBL/GenBank/DDBJ databases">
        <title>Streptomyces oryziradicis sp. nov., a novel actinomycete isolated from rhizosphere soil of rice (Oryza sativa L.).</title>
        <authorList>
            <person name="Li C."/>
        </authorList>
    </citation>
    <scope>NUCLEOTIDE SEQUENCE [LARGE SCALE GENOMIC DNA]</scope>
    <source>
        <strain evidence="2 3">NEAU-C40</strain>
    </source>
</reference>
<dbReference type="Proteomes" id="UP000305778">
    <property type="component" value="Unassembled WGS sequence"/>
</dbReference>
<dbReference type="RefSeq" id="WP_136730998.1">
    <property type="nucleotide sequence ID" value="NZ_SUMC01000187.1"/>
</dbReference>
<proteinExistence type="predicted"/>
<dbReference type="OrthoDB" id="3402668at2"/>
<keyword evidence="3" id="KW-1185">Reference proteome</keyword>
<evidence type="ECO:0000313" key="2">
    <source>
        <dbReference type="EMBL" id="TJZ95302.1"/>
    </source>
</evidence>
<dbReference type="EMBL" id="SUMC01000187">
    <property type="protein sequence ID" value="TJZ95302.1"/>
    <property type="molecule type" value="Genomic_DNA"/>
</dbReference>
<dbReference type="InterPro" id="IPR007278">
    <property type="entry name" value="DUF397"/>
</dbReference>
<evidence type="ECO:0000259" key="1">
    <source>
        <dbReference type="Pfam" id="PF04149"/>
    </source>
</evidence>
<feature type="domain" description="DUF397" evidence="1">
    <location>
        <begin position="6"/>
        <end position="56"/>
    </location>
</feature>
<dbReference type="AlphaFoldDB" id="A0A4U0RK14"/>
<comment type="caution">
    <text evidence="2">The sequence shown here is derived from an EMBL/GenBank/DDBJ whole genome shotgun (WGS) entry which is preliminary data.</text>
</comment>
<name>A0A4U0RK14_9ACTN</name>
<protein>
    <submittedName>
        <fullName evidence="2">DUF397 domain-containing protein</fullName>
    </submittedName>
</protein>